<comment type="function">
    <text evidence="9">Assemblin: Protease that plays an essential role in virion assembly within the nucleus. Catalyzes the cleavage of the assembly protein after formation of the spherical procapsid. By that cleavage, the capsid matures and gains its icosahedral shape. The cleavage sites seem to include -Ala-Ser-, -Ala-Ala-, as well as Ala-Thr bonds. Assemblin and cleavages products are evicted from the capsid before or during DNA packaging.</text>
</comment>
<dbReference type="GO" id="GO:0019076">
    <property type="term" value="P:viral release from host cell"/>
    <property type="evidence" value="ECO:0007669"/>
    <property type="project" value="UniProtKB-UniRule"/>
</dbReference>
<name>F8TC18_9ALPH</name>
<feature type="chain" id="PRO_5044511253" description="Capsid scaffolding protein" evidence="9">
    <location>
        <begin position="1"/>
        <end position="639"/>
    </location>
</feature>
<evidence type="ECO:0000256" key="7">
    <source>
        <dbReference type="ARBA" id="ARBA00022950"/>
    </source>
</evidence>
<evidence type="ECO:0000256" key="2">
    <source>
        <dbReference type="ARBA" id="ARBA00022562"/>
    </source>
</evidence>
<dbReference type="PRINTS" id="PR00236">
    <property type="entry name" value="HSVCAPSIDP40"/>
</dbReference>
<feature type="compositionally biased region" description="Polar residues" evidence="10">
    <location>
        <begin position="579"/>
        <end position="596"/>
    </location>
</feature>
<comment type="catalytic activity">
    <reaction evidence="9">
        <text>Cleaves -Ala-|-Ser- and -Ala-|-Ala- bonds in the scaffold protein.</text>
        <dbReference type="EC" id="3.4.21.97"/>
    </reaction>
</comment>
<dbReference type="MEROPS" id="S21.001"/>
<comment type="similarity">
    <text evidence="9">Belongs to the herpesviridae capsid scaffolding protein family.</text>
</comment>
<keyword evidence="1 9" id="KW-0597">Phosphoprotein</keyword>
<feature type="compositionally biased region" description="Polar residues" evidence="10">
    <location>
        <begin position="606"/>
        <end position="615"/>
    </location>
</feature>
<evidence type="ECO:0000313" key="11">
    <source>
        <dbReference type="EMBL" id="AEI00229.1"/>
    </source>
</evidence>
<accession>F8TC18</accession>
<comment type="subcellular location">
    <molecule>Assembly protein</molecule>
    <subcellularLocation>
        <location evidence="9">Host nucleus</location>
    </subcellularLocation>
</comment>
<comment type="subcellular location">
    <molecule>Capsid scaffolding protein</molecule>
    <subcellularLocation>
        <location evidence="9">Host cytoplasm</location>
    </subcellularLocation>
</comment>
<keyword evidence="7 9" id="KW-0118">Viral capsid assembly</keyword>
<reference evidence="11 13" key="1">
    <citation type="journal article" date="2011" name="Virus Genes">
        <title>Comparative genomic sequence analysis of the Marek's disease vaccine strain SB-1.</title>
        <authorList>
            <person name="Spatz S.J."/>
            <person name="Schat K.A."/>
        </authorList>
    </citation>
    <scope>NUCLEOTIDE SEQUENCE [LARGE SCALE GENOMIC DNA]</scope>
    <source>
        <strain evidence="11">SB-1</strain>
    </source>
</reference>
<dbReference type="KEGG" id="vg:80532780"/>
<feature type="active site" description="Charge relay system" evidence="9">
    <location>
        <position position="117"/>
    </location>
</feature>
<keyword evidence="2 9" id="KW-1048">Host nucleus</keyword>
<feature type="compositionally biased region" description="Basic and acidic residues" evidence="10">
    <location>
        <begin position="432"/>
        <end position="452"/>
    </location>
</feature>
<feature type="chain" id="PRO_5044511252" description="Assembly protein" evidence="9">
    <location>
        <begin position="236"/>
        <end position="639"/>
    </location>
</feature>
<dbReference type="Gene3D" id="3.20.16.10">
    <property type="entry name" value="Herpesvirus/Caudovirus protease domain"/>
    <property type="match status" value="1"/>
</dbReference>
<protein>
    <recommendedName>
        <fullName evidence="9">Capsid scaffolding protein</fullName>
    </recommendedName>
    <alternativeName>
        <fullName evidence="9">Protease precursor</fullName>
        <shortName evidence="9">pPR</shortName>
    </alternativeName>
    <component>
        <recommendedName>
            <fullName evidence="9">Assemblin</fullName>
            <ecNumber evidence="9">3.4.21.97</ecNumber>
        </recommendedName>
        <alternativeName>
            <fullName evidence="9">Protease</fullName>
            <shortName evidence="9">Pr</shortName>
        </alternativeName>
    </component>
    <component>
        <recommendedName>
            <fullName evidence="9">Assembly protein</fullName>
            <shortName evidence="9">AP</shortName>
        </recommendedName>
        <alternativeName>
            <fullName evidence="9">Capsid assembly protein</fullName>
        </alternativeName>
    </component>
</protein>
<comment type="domain">
    <text evidence="9">Region of interaction between pPR and pAP is called Amino conserved domain (ACD). The region of interaction with major capsid protein is called carboxyl conserved domain (CCD).</text>
</comment>
<dbReference type="EC" id="3.4.21.97" evidence="9"/>
<evidence type="ECO:0000256" key="8">
    <source>
        <dbReference type="ARBA" id="ARBA00023200"/>
    </source>
</evidence>
<dbReference type="GeneID" id="80532780"/>
<dbReference type="HAMAP" id="MF_04008">
    <property type="entry name" value="HSV_SCAF"/>
    <property type="match status" value="1"/>
</dbReference>
<organism evidence="11 13">
    <name type="scientific">Gallid alphaherpesvirus 3</name>
    <dbReference type="NCBI Taxonomy" id="35250"/>
    <lineage>
        <taxon>Viruses</taxon>
        <taxon>Duplodnaviria</taxon>
        <taxon>Heunggongvirae</taxon>
        <taxon>Peploviricota</taxon>
        <taxon>Herviviricetes</taxon>
        <taxon>Herpesvirales</taxon>
        <taxon>Orthoherpesviridae</taxon>
        <taxon>Alphaherpesvirinae</taxon>
        <taxon>Mardivirus</taxon>
        <taxon>Mardivirus gallidalpha3</taxon>
    </lineage>
</organism>
<dbReference type="Pfam" id="PF00716">
    <property type="entry name" value="Peptidase_S21"/>
    <property type="match status" value="1"/>
</dbReference>
<keyword evidence="5 9" id="KW-0378">Hydrolase</keyword>
<comment type="subunit">
    <molecule>Assembly protein</molecule>
    <text evidence="9">Homomultimer. Interacts with major capsid protein.</text>
</comment>
<proteinExistence type="inferred from homology"/>
<dbReference type="GO" id="GO:0004252">
    <property type="term" value="F:serine-type endopeptidase activity"/>
    <property type="evidence" value="ECO:0007669"/>
    <property type="project" value="UniProtKB-UniRule"/>
</dbReference>
<keyword evidence="13" id="KW-1185">Reference proteome</keyword>
<gene>
    <name evidence="11" type="primary">UL26</name>
</gene>
<dbReference type="GO" id="GO:0042025">
    <property type="term" value="C:host cell nucleus"/>
    <property type="evidence" value="ECO:0007669"/>
    <property type="project" value="UniProtKB-SubCell"/>
</dbReference>
<comment type="PTM">
    <text evidence="9">Capsid scaffolding protein: Capsid scaffolding protein is cleaved by assemblin after formation of the spherical procapsid. As a result, the capsid obtains its mature, icosahedral shape. Cleavages occur at two or more sites: release (R-site) and maturation (M-site).</text>
</comment>
<keyword evidence="3 9" id="KW-1188">Viral release from host cell</keyword>
<evidence type="ECO:0000256" key="1">
    <source>
        <dbReference type="ARBA" id="ARBA00022553"/>
    </source>
</evidence>
<dbReference type="RefSeq" id="YP_010795620.1">
    <property type="nucleotide sequence ID" value="NC_075702.1"/>
</dbReference>
<feature type="region of interest" description="Disordered" evidence="10">
    <location>
        <begin position="432"/>
        <end position="474"/>
    </location>
</feature>
<dbReference type="GO" id="GO:0042802">
    <property type="term" value="F:identical protein binding"/>
    <property type="evidence" value="ECO:0007669"/>
    <property type="project" value="UniProtKB-UniRule"/>
</dbReference>
<evidence type="ECO:0000256" key="3">
    <source>
        <dbReference type="ARBA" id="ARBA00022612"/>
    </source>
</evidence>
<evidence type="ECO:0000256" key="4">
    <source>
        <dbReference type="ARBA" id="ARBA00022670"/>
    </source>
</evidence>
<evidence type="ECO:0000256" key="5">
    <source>
        <dbReference type="ARBA" id="ARBA00022801"/>
    </source>
</evidence>
<evidence type="ECO:0000256" key="9">
    <source>
        <dbReference type="HAMAP-Rule" id="MF_04008"/>
    </source>
</evidence>
<dbReference type="EMBL" id="MH939248">
    <property type="protein sequence ID" value="QEY02230.1"/>
    <property type="molecule type" value="Genomic_DNA"/>
</dbReference>
<comment type="function">
    <text evidence="9">Capsid scaffolding protein: Acts as a scaffold protein by binding major capsid protein in the cytoplasm, inducing the nuclear localization of both proteins. Multimerizes in the nucleus such as major capsid protein forms the icosahedral T=16 capsid. Autocatalytic cleavage releases the assembly protein, and subsequently abolishes interaction with major capsid protein. Cleavages products are evicted from the capsid before or during DNA packaging.</text>
</comment>
<sequence length="639" mass="69321">MNPTEKYSSVYVAGYLFLYGADDGSELHIDREDIRAAIPTPAPLPINIDHIRNCTVGAVLALTDDEHGLFFLGKINCPVMIRTLETAASQEIFSEFDNLKTEERVLYLITNYLPSVSLSSKRLEPGEKADKSFLAHVALCLLGKRIGTIVTYDLTPENAIEPFRKLSPTTKTALLSEGQETERLLGDKVWHPSKEAMSTALLGTALNNMLLRDRWRTISSRRRMAGISGQKYLQASALTALAESMTSNNASTIHPIGETANSDGIQKDDRIEVCATSPQTNKTLESRAFSGGSGFAGTHAISPPPQMSAQSPTEMSMNTKSHFPPGDDFIWVPMKSYNELVSRQATHAINAPEAAVGSQAPYSSSPLMIPAHLGQHAHIGGYGHASNPQFASGAINYMGGFPYALPIHPVPTGQSSLETKLSALLDCMTREKKSVDGDRGRDDMFSGQEERGRRGRKRPYNCDKSPEQEPYYPGEFQQSEHRNLRCEDGIEYGRDATQTRPALAGLVNAVTSLQKEVERLNGRAQAHSIPAVQHMQGMGTGFQAPVYYAYPPLPIPHVFSRPPEDGRPISSGEGRASLGSATGTPPSGSVPPNASQERVDAAPKSDTVQSQDTVNASTIANVHRADDAGADIFIKQMMA</sequence>
<comment type="subcellular location">
    <molecule>Assemblin</molecule>
    <subcellularLocation>
        <location evidence="9">Host nucleus</location>
    </subcellularLocation>
</comment>
<evidence type="ECO:0000256" key="10">
    <source>
        <dbReference type="SAM" id="MobiDB-lite"/>
    </source>
</evidence>
<dbReference type="InterPro" id="IPR035443">
    <property type="entry name" value="Herpes_virus_sf"/>
</dbReference>
<comment type="subunit">
    <molecule>Capsid scaffolding protein</molecule>
    <text evidence="9">Homomultimer. Interacts with major capsid protein.</text>
</comment>
<dbReference type="GO" id="GO:0030430">
    <property type="term" value="C:host cell cytoplasm"/>
    <property type="evidence" value="ECO:0007669"/>
    <property type="project" value="UniProtKB-SubCell"/>
</dbReference>
<feature type="active site" description="Charge relay system" evidence="9">
    <location>
        <position position="50"/>
    </location>
</feature>
<dbReference type="GO" id="GO:0039708">
    <property type="term" value="P:nuclear capsid assembly"/>
    <property type="evidence" value="ECO:0007669"/>
    <property type="project" value="UniProtKB-ARBA"/>
</dbReference>
<evidence type="ECO:0000313" key="12">
    <source>
        <dbReference type="EMBL" id="QEY02230.1"/>
    </source>
</evidence>
<feature type="active site" description="Charge relay system" evidence="9">
    <location>
        <position position="136"/>
    </location>
</feature>
<evidence type="ECO:0000313" key="13">
    <source>
        <dbReference type="Proteomes" id="UP000095860"/>
    </source>
</evidence>
<dbReference type="GO" id="GO:0006508">
    <property type="term" value="P:proteolysis"/>
    <property type="evidence" value="ECO:0007669"/>
    <property type="project" value="UniProtKB-KW"/>
</dbReference>
<keyword evidence="6 9" id="KW-0720">Serine protease</keyword>
<feature type="site" description="Cleavage; by assemblin; Release site" evidence="9">
    <location>
        <begin position="235"/>
        <end position="236"/>
    </location>
</feature>
<dbReference type="SUPFAM" id="SSF50789">
    <property type="entry name" value="Herpes virus serine proteinase, assemblin"/>
    <property type="match status" value="1"/>
</dbReference>
<reference evidence="12" key="2">
    <citation type="submission" date="2018-09" db="EMBL/GenBank/DDBJ databases">
        <title>Genomic sequence analysis of Gallid alphaherpesvirus 3 strain 301B/1.</title>
        <authorList>
            <person name="Kim T."/>
            <person name="Volkening J.D."/>
            <person name="Spatz S.J."/>
        </authorList>
    </citation>
    <scope>NUCLEOTIDE SEQUENCE</scope>
    <source>
        <strain evidence="12">301B/1</strain>
    </source>
</reference>
<comment type="subunit">
    <molecule>Assemblin</molecule>
    <text evidence="9">Exists in a monomer-dimer equilibrium with the dimer being the active species.</text>
</comment>
<dbReference type="Proteomes" id="UP000095860">
    <property type="component" value="Segment"/>
</dbReference>
<evidence type="ECO:0000256" key="6">
    <source>
        <dbReference type="ARBA" id="ARBA00022825"/>
    </source>
</evidence>
<feature type="region of interest" description="Disordered" evidence="10">
    <location>
        <begin position="559"/>
        <end position="615"/>
    </location>
</feature>
<dbReference type="InterPro" id="IPR001847">
    <property type="entry name" value="Peptidase_S21"/>
</dbReference>
<dbReference type="EMBL" id="HQ840738">
    <property type="protein sequence ID" value="AEI00229.1"/>
    <property type="molecule type" value="Genomic_DNA"/>
</dbReference>
<keyword evidence="8 9" id="KW-1035">Host cytoplasm</keyword>
<feature type="chain" id="PRO_5044511254" description="Assemblin" evidence="9">
    <location>
        <begin position="1"/>
        <end position="235"/>
    </location>
</feature>
<comment type="caution">
    <text evidence="9">Lacks conserved residue(s) required for the propagation of feature annotation.</text>
</comment>
<comment type="function">
    <text evidence="9">Assembly protein: Plays a major role in capsid assembly. Acts as a scaffold protein by binding major capsid protein. Multimerizes in the nucleus such as major capsid protein forms the icosahedral T=16 capsid. Cleaved by assemblin after capsid completion. The cleavages products are evicted from the capsid before or during DNA packaging.</text>
</comment>
<feature type="region of interest" description="Interaction with major capsid protein" evidence="9">
    <location>
        <begin position="619"/>
        <end position="639"/>
    </location>
</feature>
<keyword evidence="4 9" id="KW-0645">Protease</keyword>